<dbReference type="Proteomes" id="UP001050975">
    <property type="component" value="Unassembled WGS sequence"/>
</dbReference>
<organism evidence="1 2">
    <name type="scientific">Microseira wollei NIES-4236</name>
    <dbReference type="NCBI Taxonomy" id="2530354"/>
    <lineage>
        <taxon>Bacteria</taxon>
        <taxon>Bacillati</taxon>
        <taxon>Cyanobacteriota</taxon>
        <taxon>Cyanophyceae</taxon>
        <taxon>Oscillatoriophycideae</taxon>
        <taxon>Aerosakkonematales</taxon>
        <taxon>Aerosakkonemataceae</taxon>
        <taxon>Microseira</taxon>
    </lineage>
</organism>
<dbReference type="EMBL" id="BLAY01000025">
    <property type="protein sequence ID" value="GET37265.1"/>
    <property type="molecule type" value="Genomic_DNA"/>
</dbReference>
<proteinExistence type="predicted"/>
<sequence length="78" mass="8752">MTEPAQITIEQIDEQSPHLPTVIELGDAHKKTQSFFPKGAFIEHAARRQIIVALEPHQTGCIGYLLYKASDRVTFGNF</sequence>
<protein>
    <submittedName>
        <fullName evidence="1">GCN5-related N-acetyltransferase</fullName>
    </submittedName>
</protein>
<evidence type="ECO:0000313" key="1">
    <source>
        <dbReference type="EMBL" id="GET37265.1"/>
    </source>
</evidence>
<name>A0AAV3X637_9CYAN</name>
<keyword evidence="2" id="KW-1185">Reference proteome</keyword>
<gene>
    <name evidence="1" type="ORF">MiSe_20180</name>
</gene>
<dbReference type="RefSeq" id="WP_226578441.1">
    <property type="nucleotide sequence ID" value="NZ_BLAY01000025.1"/>
</dbReference>
<comment type="caution">
    <text evidence="1">The sequence shown here is derived from an EMBL/GenBank/DDBJ whole genome shotgun (WGS) entry which is preliminary data.</text>
</comment>
<evidence type="ECO:0000313" key="2">
    <source>
        <dbReference type="Proteomes" id="UP001050975"/>
    </source>
</evidence>
<dbReference type="AlphaFoldDB" id="A0AAV3X637"/>
<accession>A0AAV3X637</accession>
<reference evidence="1" key="1">
    <citation type="submission" date="2019-10" db="EMBL/GenBank/DDBJ databases">
        <title>Draft genome sequece of Microseira wollei NIES-4236.</title>
        <authorList>
            <person name="Yamaguchi H."/>
            <person name="Suzuki S."/>
            <person name="Kawachi M."/>
        </authorList>
    </citation>
    <scope>NUCLEOTIDE SEQUENCE</scope>
    <source>
        <strain evidence="1">NIES-4236</strain>
    </source>
</reference>